<dbReference type="FunFam" id="3.80.10.10:FF:001347">
    <property type="entry name" value="LRR receptor-like serine/threonine-protein kinase GSO2"/>
    <property type="match status" value="1"/>
</dbReference>
<name>A0A834TNE1_9FABA</name>
<dbReference type="FunFam" id="3.80.10.10:FF:000383">
    <property type="entry name" value="Leucine-rich repeat receptor protein kinase EMS1"/>
    <property type="match status" value="1"/>
</dbReference>
<dbReference type="InterPro" id="IPR003591">
    <property type="entry name" value="Leu-rich_rpt_typical-subtyp"/>
</dbReference>
<evidence type="ECO:0000256" key="10">
    <source>
        <dbReference type="ARBA" id="ARBA00023170"/>
    </source>
</evidence>
<evidence type="ECO:0000256" key="12">
    <source>
        <dbReference type="SAM" id="Phobius"/>
    </source>
</evidence>
<evidence type="ECO:0000256" key="11">
    <source>
        <dbReference type="ARBA" id="ARBA00023180"/>
    </source>
</evidence>
<dbReference type="InterPro" id="IPR046956">
    <property type="entry name" value="RLP23-like"/>
</dbReference>
<dbReference type="Pfam" id="PF23598">
    <property type="entry name" value="LRR_14"/>
    <property type="match status" value="2"/>
</dbReference>
<dbReference type="SMART" id="SM00365">
    <property type="entry name" value="LRR_SD22"/>
    <property type="match status" value="8"/>
</dbReference>
<dbReference type="Pfam" id="PF08263">
    <property type="entry name" value="LRRNT_2"/>
    <property type="match status" value="1"/>
</dbReference>
<keyword evidence="5 12" id="KW-0812">Transmembrane</keyword>
<dbReference type="InterPro" id="IPR013210">
    <property type="entry name" value="LRR_N_plant-typ"/>
</dbReference>
<dbReference type="GO" id="GO:0005886">
    <property type="term" value="C:plasma membrane"/>
    <property type="evidence" value="ECO:0007669"/>
    <property type="project" value="UniProtKB-SubCell"/>
</dbReference>
<dbReference type="InterPro" id="IPR055414">
    <property type="entry name" value="LRR_R13L4/SHOC2-like"/>
</dbReference>
<keyword evidence="10 15" id="KW-0675">Receptor</keyword>
<evidence type="ECO:0000313" key="15">
    <source>
        <dbReference type="EMBL" id="KAF7824589.1"/>
    </source>
</evidence>
<dbReference type="EMBL" id="JAAIUW010000007">
    <property type="protein sequence ID" value="KAF7824589.1"/>
    <property type="molecule type" value="Genomic_DNA"/>
</dbReference>
<evidence type="ECO:0000313" key="16">
    <source>
        <dbReference type="Proteomes" id="UP000634136"/>
    </source>
</evidence>
<dbReference type="PRINTS" id="PR00019">
    <property type="entry name" value="LEURICHRPT"/>
</dbReference>
<feature type="domain" description="Leucine-rich repeat-containing N-terminal plant-type" evidence="13">
    <location>
        <begin position="20"/>
        <end position="49"/>
    </location>
</feature>
<gene>
    <name evidence="15" type="ORF">G2W53_022733</name>
</gene>
<feature type="domain" description="Disease resistance R13L4/SHOC-2-like LRR" evidence="14">
    <location>
        <begin position="82"/>
        <end position="277"/>
    </location>
</feature>
<evidence type="ECO:0000256" key="9">
    <source>
        <dbReference type="ARBA" id="ARBA00023136"/>
    </source>
</evidence>
<evidence type="ECO:0000256" key="2">
    <source>
        <dbReference type="ARBA" id="ARBA00009592"/>
    </source>
</evidence>
<comment type="similarity">
    <text evidence="2">Belongs to the RLP family.</text>
</comment>
<dbReference type="PANTHER" id="PTHR48063">
    <property type="entry name" value="LRR RECEPTOR-LIKE KINASE"/>
    <property type="match status" value="1"/>
</dbReference>
<evidence type="ECO:0000256" key="4">
    <source>
        <dbReference type="ARBA" id="ARBA00022614"/>
    </source>
</evidence>
<dbReference type="OrthoDB" id="1600340at2759"/>
<accession>A0A834TNE1</accession>
<dbReference type="Pfam" id="PF13855">
    <property type="entry name" value="LRR_8"/>
    <property type="match status" value="2"/>
</dbReference>
<keyword evidence="4" id="KW-0433">Leucine-rich repeat</keyword>
<evidence type="ECO:0000256" key="3">
    <source>
        <dbReference type="ARBA" id="ARBA00022475"/>
    </source>
</evidence>
<evidence type="ECO:0000256" key="6">
    <source>
        <dbReference type="ARBA" id="ARBA00022729"/>
    </source>
</evidence>
<comment type="caution">
    <text evidence="15">The sequence shown here is derived from an EMBL/GenBank/DDBJ whole genome shotgun (WGS) entry which is preliminary data.</text>
</comment>
<evidence type="ECO:0000259" key="14">
    <source>
        <dbReference type="Pfam" id="PF23598"/>
    </source>
</evidence>
<dbReference type="SUPFAM" id="SSF52047">
    <property type="entry name" value="RNI-like"/>
    <property type="match status" value="1"/>
</dbReference>
<keyword evidence="3" id="KW-1003">Cell membrane</keyword>
<sequence length="978" mass="108775">MIIASSIGSSNGHQLVDCLASDRKALIDFKSGLQDPDNVLSSWSGASCCECNNTGAVVSIDLHNPYNYWFQWSRVGLRNLSGEIRPSLMKLKSLRYLDLSFNTFNGSPIPEFFGSLENLKYLNLSHADFNGTIPPNLGNLSRLEVLDLEYLYNLDAGNLQWLSGLISLQHLITRGVDLSRATDWVDTINKLPFITELNLNDCGLHDYNPFLASLNFTSLAVIDLGRNYGLKMIPDWLVNISSMQYIDMSHCGLDGRIPLGLGELPNLVSLDLSSNHNLSASCSQLFRGRWKKIQMLDLSGNKLHGKLPSSLGNMTSLTHLDLWYNAVEGGIPSSIGKLCNLTYFDLGGNKIIGSLPEFLEGIQSCHSKSPLPNLKQFSLDDNQLVGKIPYWLGQLENLEELDLSNNHFAGIISETHFSKLTNLKSLYLASNSLTVNVSSNWIPTFQVQDLYMSSCILGPSFPTWLKSQKELINLDFSNASISSSIPKWFWDIYSNLQRLNLSHNQLQGQLPNPLLMSQMDYLDLSFNLLEGPINFENAIYYELLDLSHNHFSGHIPQNLSDSCSFLSLSNNHLSGEIPMSIGEMFQAEVIDFSRNEFTGRIPSSLANCSRLYALDLGSNNLFGTIPNSFGQLRQLRTLHLSNNQLSGKLPSSFINLSLLETMDLGNNQFSGDIPAWIGDGYSYLRILILRSNSFTGEIISDLSNLTSLQILDLGDNNLSGNIPASLGDLKAMVQEQRTNTYLQYGGRYSEEYYKESLVMNMKGMSLEYTKTLSLVTSIDLSGNNLSGRFPQELTTLSGLEILNLSRNHLTGNIPGSISNMHQLSSLDLSSNQISGAIPPSMSSLSFLEYLNLSNNNLSGAIPYTSQMTTFEATSYAGNLGLCGLPLPLKCPGDDDDPNKGASNEKNDGDDGIIDKWFYLSVGLGFAVGLLVPYMILAVKRSWSDVYFDFVDFIVFRLLVKIRKRRINRGRRNKLRHRQ</sequence>
<dbReference type="PROSITE" id="PS51450">
    <property type="entry name" value="LRR"/>
    <property type="match status" value="2"/>
</dbReference>
<dbReference type="SMART" id="SM00369">
    <property type="entry name" value="LRR_TYP"/>
    <property type="match status" value="12"/>
</dbReference>
<keyword evidence="9 12" id="KW-0472">Membrane</keyword>
<organism evidence="15 16">
    <name type="scientific">Senna tora</name>
    <dbReference type="NCBI Taxonomy" id="362788"/>
    <lineage>
        <taxon>Eukaryota</taxon>
        <taxon>Viridiplantae</taxon>
        <taxon>Streptophyta</taxon>
        <taxon>Embryophyta</taxon>
        <taxon>Tracheophyta</taxon>
        <taxon>Spermatophyta</taxon>
        <taxon>Magnoliopsida</taxon>
        <taxon>eudicotyledons</taxon>
        <taxon>Gunneridae</taxon>
        <taxon>Pentapetalae</taxon>
        <taxon>rosids</taxon>
        <taxon>fabids</taxon>
        <taxon>Fabales</taxon>
        <taxon>Fabaceae</taxon>
        <taxon>Caesalpinioideae</taxon>
        <taxon>Cassia clade</taxon>
        <taxon>Senna</taxon>
    </lineage>
</organism>
<dbReference type="PANTHER" id="PTHR48063:SF16">
    <property type="entry name" value="LRR RECEPTOR-LIKE SERINE_THREONINE-PROTEIN KINASE GSO1"/>
    <property type="match status" value="1"/>
</dbReference>
<evidence type="ECO:0000259" key="13">
    <source>
        <dbReference type="Pfam" id="PF08263"/>
    </source>
</evidence>
<keyword evidence="11" id="KW-0325">Glycoprotein</keyword>
<dbReference type="FunFam" id="3.80.10.10:FF:000095">
    <property type="entry name" value="LRR receptor-like serine/threonine-protein kinase GSO1"/>
    <property type="match status" value="1"/>
</dbReference>
<dbReference type="AlphaFoldDB" id="A0A834TNE1"/>
<protein>
    <submittedName>
        <fullName evidence="15">Receptor-like protein EIX2</fullName>
    </submittedName>
</protein>
<dbReference type="FunFam" id="3.80.10.10:FF:000111">
    <property type="entry name" value="LRR receptor-like serine/threonine-protein kinase ERECTA"/>
    <property type="match status" value="1"/>
</dbReference>
<dbReference type="Gene3D" id="3.80.10.10">
    <property type="entry name" value="Ribonuclease Inhibitor"/>
    <property type="match status" value="6"/>
</dbReference>
<dbReference type="Pfam" id="PF00560">
    <property type="entry name" value="LRR_1"/>
    <property type="match status" value="7"/>
</dbReference>
<dbReference type="InterPro" id="IPR001611">
    <property type="entry name" value="Leu-rich_rpt"/>
</dbReference>
<keyword evidence="16" id="KW-1185">Reference proteome</keyword>
<evidence type="ECO:0000256" key="8">
    <source>
        <dbReference type="ARBA" id="ARBA00022989"/>
    </source>
</evidence>
<feature type="domain" description="Disease resistance R13L4/SHOC-2-like LRR" evidence="14">
    <location>
        <begin position="295"/>
        <end position="474"/>
    </location>
</feature>
<keyword evidence="6" id="KW-0732">Signal</keyword>
<comment type="subcellular location">
    <subcellularLocation>
        <location evidence="1">Cell membrane</location>
        <topology evidence="1">Single-pass type I membrane protein</topology>
    </subcellularLocation>
</comment>
<proteinExistence type="inferred from homology"/>
<reference evidence="15" key="1">
    <citation type="submission" date="2020-09" db="EMBL/GenBank/DDBJ databases">
        <title>Genome-Enabled Discovery of Anthraquinone Biosynthesis in Senna tora.</title>
        <authorList>
            <person name="Kang S.-H."/>
            <person name="Pandey R.P."/>
            <person name="Lee C.-M."/>
            <person name="Sim J.-S."/>
            <person name="Jeong J.-T."/>
            <person name="Choi B.-S."/>
            <person name="Jung M."/>
            <person name="Ginzburg D."/>
            <person name="Zhao K."/>
            <person name="Won S.Y."/>
            <person name="Oh T.-J."/>
            <person name="Yu Y."/>
            <person name="Kim N.-H."/>
            <person name="Lee O.R."/>
            <person name="Lee T.-H."/>
            <person name="Bashyal P."/>
            <person name="Kim T.-S."/>
            <person name="Lee W.-H."/>
            <person name="Kawkins C."/>
            <person name="Kim C.-K."/>
            <person name="Kim J.S."/>
            <person name="Ahn B.O."/>
            <person name="Rhee S.Y."/>
            <person name="Sohng J.K."/>
        </authorList>
    </citation>
    <scope>NUCLEOTIDE SEQUENCE</scope>
    <source>
        <tissue evidence="15">Leaf</tissue>
    </source>
</reference>
<dbReference type="Proteomes" id="UP000634136">
    <property type="component" value="Unassembled WGS sequence"/>
</dbReference>
<evidence type="ECO:0000256" key="7">
    <source>
        <dbReference type="ARBA" id="ARBA00022737"/>
    </source>
</evidence>
<keyword evidence="7" id="KW-0677">Repeat</keyword>
<evidence type="ECO:0000256" key="5">
    <source>
        <dbReference type="ARBA" id="ARBA00022692"/>
    </source>
</evidence>
<evidence type="ECO:0000256" key="1">
    <source>
        <dbReference type="ARBA" id="ARBA00004251"/>
    </source>
</evidence>
<dbReference type="SUPFAM" id="SSF52058">
    <property type="entry name" value="L domain-like"/>
    <property type="match status" value="2"/>
</dbReference>
<keyword evidence="8 12" id="KW-1133">Transmembrane helix</keyword>
<feature type="transmembrane region" description="Helical" evidence="12">
    <location>
        <begin position="916"/>
        <end position="936"/>
    </location>
</feature>
<dbReference type="InterPro" id="IPR032675">
    <property type="entry name" value="LRR_dom_sf"/>
</dbReference>